<evidence type="ECO:0000256" key="3">
    <source>
        <dbReference type="ARBA" id="ARBA00022553"/>
    </source>
</evidence>
<dbReference type="Gene3D" id="3.30.450.40">
    <property type="match status" value="1"/>
</dbReference>
<dbReference type="GO" id="GO:0016301">
    <property type="term" value="F:kinase activity"/>
    <property type="evidence" value="ECO:0007669"/>
    <property type="project" value="UniProtKB-KW"/>
</dbReference>
<evidence type="ECO:0000259" key="9">
    <source>
        <dbReference type="PROSITE" id="PS50109"/>
    </source>
</evidence>
<dbReference type="Pfam" id="PF02518">
    <property type="entry name" value="HATPase_c"/>
    <property type="match status" value="1"/>
</dbReference>
<reference evidence="10" key="1">
    <citation type="submission" date="2022-11" db="EMBL/GenBank/DDBJ databases">
        <title>High-quality draft genome sequence of Galbibacter sp. strain CMA-7.</title>
        <authorList>
            <person name="Wei L."/>
            <person name="Dong C."/>
            <person name="Shao Z."/>
        </authorList>
    </citation>
    <scope>NUCLEOTIDE SEQUENCE</scope>
    <source>
        <strain evidence="10">CMA-7</strain>
    </source>
</reference>
<dbReference type="InterPro" id="IPR050351">
    <property type="entry name" value="BphY/WalK/GraS-like"/>
</dbReference>
<keyword evidence="3" id="KW-0597">Phosphoprotein</keyword>
<keyword evidence="7" id="KW-0067">ATP-binding</keyword>
<dbReference type="SMART" id="SM00387">
    <property type="entry name" value="HATPase_c"/>
    <property type="match status" value="1"/>
</dbReference>
<dbReference type="PROSITE" id="PS50109">
    <property type="entry name" value="HIS_KIN"/>
    <property type="match status" value="1"/>
</dbReference>
<keyword evidence="8" id="KW-0902">Two-component regulatory system</keyword>
<dbReference type="InterPro" id="IPR005467">
    <property type="entry name" value="His_kinase_dom"/>
</dbReference>
<dbReference type="InterPro" id="IPR004358">
    <property type="entry name" value="Sig_transdc_His_kin-like_C"/>
</dbReference>
<evidence type="ECO:0000256" key="4">
    <source>
        <dbReference type="ARBA" id="ARBA00022679"/>
    </source>
</evidence>
<comment type="catalytic activity">
    <reaction evidence="1">
        <text>ATP + protein L-histidine = ADP + protein N-phospho-L-histidine.</text>
        <dbReference type="EC" id="2.7.13.3"/>
    </reaction>
</comment>
<keyword evidence="6 10" id="KW-0418">Kinase</keyword>
<evidence type="ECO:0000313" key="10">
    <source>
        <dbReference type="EMBL" id="MDG3585241.1"/>
    </source>
</evidence>
<protein>
    <recommendedName>
        <fullName evidence="2">histidine kinase</fullName>
        <ecNumber evidence="2">2.7.13.3</ecNumber>
    </recommendedName>
</protein>
<dbReference type="InterPro" id="IPR036890">
    <property type="entry name" value="HATPase_C_sf"/>
</dbReference>
<evidence type="ECO:0000256" key="1">
    <source>
        <dbReference type="ARBA" id="ARBA00000085"/>
    </source>
</evidence>
<organism evidence="10 11">
    <name type="scientific">Galbibacter pacificus</name>
    <dbReference type="NCBI Taxonomy" id="2996052"/>
    <lineage>
        <taxon>Bacteria</taxon>
        <taxon>Pseudomonadati</taxon>
        <taxon>Bacteroidota</taxon>
        <taxon>Flavobacteriia</taxon>
        <taxon>Flavobacteriales</taxon>
        <taxon>Flavobacteriaceae</taxon>
        <taxon>Galbibacter</taxon>
    </lineage>
</organism>
<dbReference type="Pfam" id="PF00512">
    <property type="entry name" value="HisKA"/>
    <property type="match status" value="1"/>
</dbReference>
<dbReference type="SUPFAM" id="SSF55874">
    <property type="entry name" value="ATPase domain of HSP90 chaperone/DNA topoisomerase II/histidine kinase"/>
    <property type="match status" value="1"/>
</dbReference>
<proteinExistence type="predicted"/>
<evidence type="ECO:0000256" key="8">
    <source>
        <dbReference type="ARBA" id="ARBA00023012"/>
    </source>
</evidence>
<dbReference type="SMART" id="SM00388">
    <property type="entry name" value="HisKA"/>
    <property type="match status" value="1"/>
</dbReference>
<dbReference type="EMBL" id="JAPMUA010000002">
    <property type="protein sequence ID" value="MDG3585241.1"/>
    <property type="molecule type" value="Genomic_DNA"/>
</dbReference>
<dbReference type="Gene3D" id="3.30.565.10">
    <property type="entry name" value="Histidine kinase-like ATPase, C-terminal domain"/>
    <property type="match status" value="1"/>
</dbReference>
<keyword evidence="5" id="KW-0547">Nucleotide-binding</keyword>
<name>A0ABT6FPP3_9FLAO</name>
<evidence type="ECO:0000256" key="6">
    <source>
        <dbReference type="ARBA" id="ARBA00022777"/>
    </source>
</evidence>
<comment type="caution">
    <text evidence="10">The sequence shown here is derived from an EMBL/GenBank/DDBJ whole genome shotgun (WGS) entry which is preliminary data.</text>
</comment>
<keyword evidence="4" id="KW-0808">Transferase</keyword>
<evidence type="ECO:0000256" key="7">
    <source>
        <dbReference type="ARBA" id="ARBA00022840"/>
    </source>
</evidence>
<dbReference type="PRINTS" id="PR00344">
    <property type="entry name" value="BCTRLSENSOR"/>
</dbReference>
<dbReference type="SUPFAM" id="SSF55781">
    <property type="entry name" value="GAF domain-like"/>
    <property type="match status" value="1"/>
</dbReference>
<dbReference type="RefSeq" id="WP_277899488.1">
    <property type="nucleotide sequence ID" value="NZ_JAPMUA010000002.1"/>
</dbReference>
<sequence>MDNTLEFDIQKDLDIINDLKILTEILDIIRLKTDMGFAAITRVTEKEWIVAHIKDSLKFNFKKGDRLPLPHVICSEIKQVKKPLLIENMDESLKYTSHPFNLIHKCKSFAGVPIYKNNNELLGTLIVMDRDAKSFNTYEITSMLNKYACMVSSQIAMKETILQTNRELMEERRLAELRDTFIAILGHDLRNPVGTTRMISDILLKQSLPDNIVKQIEIIKSSSYRMQELIDTILDFAKGHIADGIQLHLVRNKNQLLSTLSQVVAEAKALDPSQTFKCKFEIDKDFPCDPDRLGELLSNLLSNAIKHGDRKEPIVVYAGIKFGCFEISVTNGGKRIPDNTIKNLFKPYYKEISEQNRQGLGLGLYIVSEIAKAHSGSVEVFSDSLNTTFQFKMNIKKLLSEYYNFNKTKYISNAKLANLKN</sequence>
<dbReference type="InterPro" id="IPR029016">
    <property type="entry name" value="GAF-like_dom_sf"/>
</dbReference>
<dbReference type="InterPro" id="IPR036097">
    <property type="entry name" value="HisK_dim/P_sf"/>
</dbReference>
<evidence type="ECO:0000313" key="11">
    <source>
        <dbReference type="Proteomes" id="UP001153642"/>
    </source>
</evidence>
<dbReference type="InterPro" id="IPR003018">
    <property type="entry name" value="GAF"/>
</dbReference>
<evidence type="ECO:0000256" key="5">
    <source>
        <dbReference type="ARBA" id="ARBA00022741"/>
    </source>
</evidence>
<gene>
    <name evidence="10" type="ORF">OSR52_05115</name>
</gene>
<dbReference type="PANTHER" id="PTHR42878:SF7">
    <property type="entry name" value="SENSOR HISTIDINE KINASE GLRK"/>
    <property type="match status" value="1"/>
</dbReference>
<accession>A0ABT6FPP3</accession>
<dbReference type="Proteomes" id="UP001153642">
    <property type="component" value="Unassembled WGS sequence"/>
</dbReference>
<dbReference type="EC" id="2.7.13.3" evidence="2"/>
<evidence type="ECO:0000256" key="2">
    <source>
        <dbReference type="ARBA" id="ARBA00012438"/>
    </source>
</evidence>
<dbReference type="PANTHER" id="PTHR42878">
    <property type="entry name" value="TWO-COMPONENT HISTIDINE KINASE"/>
    <property type="match status" value="1"/>
</dbReference>
<dbReference type="Gene3D" id="1.10.287.130">
    <property type="match status" value="1"/>
</dbReference>
<dbReference type="CDD" id="cd00082">
    <property type="entry name" value="HisKA"/>
    <property type="match status" value="1"/>
</dbReference>
<dbReference type="Pfam" id="PF01590">
    <property type="entry name" value="GAF"/>
    <property type="match status" value="1"/>
</dbReference>
<dbReference type="InterPro" id="IPR003661">
    <property type="entry name" value="HisK_dim/P_dom"/>
</dbReference>
<keyword evidence="11" id="KW-1185">Reference proteome</keyword>
<dbReference type="InterPro" id="IPR003594">
    <property type="entry name" value="HATPase_dom"/>
</dbReference>
<feature type="domain" description="Histidine kinase" evidence="9">
    <location>
        <begin position="184"/>
        <end position="397"/>
    </location>
</feature>
<dbReference type="SUPFAM" id="SSF47384">
    <property type="entry name" value="Homodimeric domain of signal transducing histidine kinase"/>
    <property type="match status" value="1"/>
</dbReference>